<feature type="domain" description="FAD-dependent urate hydroxylase HpyO/Asp monooxygenase CreE-like FAD/NAD(P)-binding" evidence="1">
    <location>
        <begin position="7"/>
        <end position="195"/>
    </location>
</feature>
<evidence type="ECO:0000259" key="1">
    <source>
        <dbReference type="Pfam" id="PF13454"/>
    </source>
</evidence>
<comment type="caution">
    <text evidence="2">The sequence shown here is derived from an EMBL/GenBank/DDBJ whole genome shotgun (WGS) entry which is preliminary data.</text>
</comment>
<dbReference type="SUPFAM" id="SSF51905">
    <property type="entry name" value="FAD/NAD(P)-binding domain"/>
    <property type="match status" value="1"/>
</dbReference>
<dbReference type="RefSeq" id="WP_144248804.1">
    <property type="nucleotide sequence ID" value="NZ_VLPK01000002.1"/>
</dbReference>
<dbReference type="Gene3D" id="3.50.50.60">
    <property type="entry name" value="FAD/NAD(P)-binding domain"/>
    <property type="match status" value="1"/>
</dbReference>
<dbReference type="InterPro" id="IPR052189">
    <property type="entry name" value="L-asp_N-monooxygenase_NS-form"/>
</dbReference>
<dbReference type="Pfam" id="PF13454">
    <property type="entry name" value="NAD_binding_9"/>
    <property type="match status" value="1"/>
</dbReference>
<reference evidence="2 3" key="1">
    <citation type="submission" date="2019-07" db="EMBL/GenBank/DDBJ databases">
        <authorList>
            <person name="Huq M.A."/>
        </authorList>
    </citation>
    <scope>NUCLEOTIDE SEQUENCE [LARGE SCALE GENOMIC DNA]</scope>
    <source>
        <strain evidence="2 3">MAH-19</strain>
    </source>
</reference>
<evidence type="ECO:0000313" key="3">
    <source>
        <dbReference type="Proteomes" id="UP000318733"/>
    </source>
</evidence>
<evidence type="ECO:0000313" key="2">
    <source>
        <dbReference type="EMBL" id="TSJ40766.1"/>
    </source>
</evidence>
<organism evidence="2 3">
    <name type="scientific">Mucilaginibacter corticis</name>
    <dbReference type="NCBI Taxonomy" id="2597670"/>
    <lineage>
        <taxon>Bacteria</taxon>
        <taxon>Pseudomonadati</taxon>
        <taxon>Bacteroidota</taxon>
        <taxon>Sphingobacteriia</taxon>
        <taxon>Sphingobacteriales</taxon>
        <taxon>Sphingobacteriaceae</taxon>
        <taxon>Mucilaginibacter</taxon>
    </lineage>
</organism>
<dbReference type="PANTHER" id="PTHR40254:SF1">
    <property type="entry name" value="BLR0577 PROTEIN"/>
    <property type="match status" value="1"/>
</dbReference>
<dbReference type="Proteomes" id="UP000318733">
    <property type="component" value="Unassembled WGS sequence"/>
</dbReference>
<gene>
    <name evidence="2" type="ORF">FO440_13565</name>
</gene>
<dbReference type="OrthoDB" id="9785911at2"/>
<dbReference type="InterPro" id="IPR038732">
    <property type="entry name" value="HpyO/CreE_NAD-binding"/>
</dbReference>
<accession>A0A556MLF7</accession>
<protein>
    <recommendedName>
        <fullName evidence="1">FAD-dependent urate hydroxylase HpyO/Asp monooxygenase CreE-like FAD/NAD(P)-binding domain-containing protein</fullName>
    </recommendedName>
</protein>
<proteinExistence type="predicted"/>
<keyword evidence="3" id="KW-1185">Reference proteome</keyword>
<dbReference type="EMBL" id="VLPK01000002">
    <property type="protein sequence ID" value="TSJ40766.1"/>
    <property type="molecule type" value="Genomic_DNA"/>
</dbReference>
<dbReference type="PANTHER" id="PTHR40254">
    <property type="entry name" value="BLR0577 PROTEIN"/>
    <property type="match status" value="1"/>
</dbReference>
<sequence>MQTNDIVIIGSGIACTSTLIELFNNLVLQNNPQNKLSITVIEKHHEFWKGIPYGSRSSQNALTITSINDFFTSDKERALFFEWLYANMEELHNHYVLNNGNTSKTWYENNRKAIEEKDWYKVYIPRFIFGKYQLLRFNKALKTVEEKGLATVNTINAEAINVEVTEGDLYEITFEKADRSTDKIKTRKLVVATGSAPSGEIVDPSALDDNILYIKDVYEPDTETNIEKIRHVLSGANETEKNILIIGSNASSLEFLYLLSGHPDIKALINKITVLSKSGSLPNHISNDTFVDNPLVNLNELKSKESFNLEALIDAARKDIKIATQDGVVITSSIDKIIGCTIEMLNQLDDDAKNTFFGIYGMQLSNIFRRAGNDYKGGAQSWINSGQLQLVKGAAVSLESADGLGVINYIDENRPAKKYDAGFKIVINCSGSDNLDCSSSRLLYNLVHNKLCKMNLSGKGVYVNDKFEAAPNLYVIGPLLGGNRNNRIYFWHLENASRLMYLAPYLAKELAE</sequence>
<dbReference type="InterPro" id="IPR036188">
    <property type="entry name" value="FAD/NAD-bd_sf"/>
</dbReference>
<dbReference type="AlphaFoldDB" id="A0A556MLF7"/>
<name>A0A556MLF7_9SPHI</name>